<feature type="transmembrane region" description="Helical" evidence="7">
    <location>
        <begin position="339"/>
        <end position="356"/>
    </location>
</feature>
<proteinExistence type="predicted"/>
<dbReference type="GO" id="GO:0009103">
    <property type="term" value="P:lipopolysaccharide biosynthetic process"/>
    <property type="evidence" value="ECO:0007669"/>
    <property type="project" value="TreeGrafter"/>
</dbReference>
<dbReference type="GO" id="GO:0016780">
    <property type="term" value="F:phosphotransferase activity, for other substituted phosphate groups"/>
    <property type="evidence" value="ECO:0007669"/>
    <property type="project" value="InterPro"/>
</dbReference>
<evidence type="ECO:0000256" key="5">
    <source>
        <dbReference type="ARBA" id="ARBA00022989"/>
    </source>
</evidence>
<dbReference type="GO" id="GO:0071555">
    <property type="term" value="P:cell wall organization"/>
    <property type="evidence" value="ECO:0007669"/>
    <property type="project" value="TreeGrafter"/>
</dbReference>
<dbReference type="CDD" id="cd06853">
    <property type="entry name" value="GT_WecA_like"/>
    <property type="match status" value="1"/>
</dbReference>
<gene>
    <name evidence="8" type="ORF">UFOPK1410_00729</name>
</gene>
<dbReference type="AlphaFoldDB" id="A0A6J6BS82"/>
<reference evidence="8" key="1">
    <citation type="submission" date="2020-05" db="EMBL/GenBank/DDBJ databases">
        <authorList>
            <person name="Chiriac C."/>
            <person name="Salcher M."/>
            <person name="Ghai R."/>
            <person name="Kavagutti S V."/>
        </authorList>
    </citation>
    <scope>NUCLEOTIDE SEQUENCE</scope>
</reference>
<evidence type="ECO:0000256" key="1">
    <source>
        <dbReference type="ARBA" id="ARBA00004651"/>
    </source>
</evidence>
<feature type="transmembrane region" description="Helical" evidence="7">
    <location>
        <begin position="226"/>
        <end position="244"/>
    </location>
</feature>
<evidence type="ECO:0000313" key="8">
    <source>
        <dbReference type="EMBL" id="CAB4541527.1"/>
    </source>
</evidence>
<feature type="transmembrane region" description="Helical" evidence="7">
    <location>
        <begin position="311"/>
        <end position="333"/>
    </location>
</feature>
<feature type="transmembrane region" description="Helical" evidence="7">
    <location>
        <begin position="165"/>
        <end position="185"/>
    </location>
</feature>
<dbReference type="GO" id="GO:0044038">
    <property type="term" value="P:cell wall macromolecule biosynthetic process"/>
    <property type="evidence" value="ECO:0007669"/>
    <property type="project" value="TreeGrafter"/>
</dbReference>
<accession>A0A6J6BS82</accession>
<name>A0A6J6BS82_9ZZZZ</name>
<feature type="transmembrane region" description="Helical" evidence="7">
    <location>
        <begin position="133"/>
        <end position="153"/>
    </location>
</feature>
<feature type="transmembrane region" description="Helical" evidence="7">
    <location>
        <begin position="48"/>
        <end position="67"/>
    </location>
</feature>
<feature type="transmembrane region" description="Helical" evidence="7">
    <location>
        <begin position="108"/>
        <end position="127"/>
    </location>
</feature>
<evidence type="ECO:0000256" key="2">
    <source>
        <dbReference type="ARBA" id="ARBA00022475"/>
    </source>
</evidence>
<dbReference type="EMBL" id="CAEZSH010000085">
    <property type="protein sequence ID" value="CAB4541527.1"/>
    <property type="molecule type" value="Genomic_DNA"/>
</dbReference>
<dbReference type="Pfam" id="PF00953">
    <property type="entry name" value="Glycos_transf_4"/>
    <property type="match status" value="1"/>
</dbReference>
<keyword evidence="6 7" id="KW-0472">Membrane</keyword>
<keyword evidence="4 7" id="KW-0812">Transmembrane</keyword>
<dbReference type="InterPro" id="IPR018480">
    <property type="entry name" value="PNAcMuramoyl-5peptid_Trfase_CS"/>
</dbReference>
<evidence type="ECO:0000256" key="6">
    <source>
        <dbReference type="ARBA" id="ARBA00023136"/>
    </source>
</evidence>
<keyword evidence="3" id="KW-0808">Transferase</keyword>
<dbReference type="PROSITE" id="PS01348">
    <property type="entry name" value="MRAY_2"/>
    <property type="match status" value="1"/>
</dbReference>
<protein>
    <submittedName>
        <fullName evidence="8">Unannotated protein</fullName>
    </submittedName>
</protein>
<dbReference type="InterPro" id="IPR000715">
    <property type="entry name" value="Glycosyl_transferase_4"/>
</dbReference>
<dbReference type="PANTHER" id="PTHR22926:SF3">
    <property type="entry name" value="UNDECAPRENYL-PHOSPHATE ALPHA-N-ACETYLGLUCOSAMINYL 1-PHOSPHATE TRANSFERASE"/>
    <property type="match status" value="1"/>
</dbReference>
<feature type="transmembrane region" description="Helical" evidence="7">
    <location>
        <begin position="256"/>
        <end position="282"/>
    </location>
</feature>
<keyword evidence="2" id="KW-1003">Cell membrane</keyword>
<comment type="subcellular location">
    <subcellularLocation>
        <location evidence="1">Cell membrane</location>
        <topology evidence="1">Multi-pass membrane protein</topology>
    </subcellularLocation>
</comment>
<organism evidence="8">
    <name type="scientific">freshwater metagenome</name>
    <dbReference type="NCBI Taxonomy" id="449393"/>
    <lineage>
        <taxon>unclassified sequences</taxon>
        <taxon>metagenomes</taxon>
        <taxon>ecological metagenomes</taxon>
    </lineage>
</organism>
<evidence type="ECO:0000256" key="3">
    <source>
        <dbReference type="ARBA" id="ARBA00022679"/>
    </source>
</evidence>
<feature type="transmembrane region" description="Helical" evidence="7">
    <location>
        <begin position="79"/>
        <end position="96"/>
    </location>
</feature>
<keyword evidence="5 7" id="KW-1133">Transmembrane helix</keyword>
<feature type="transmembrane region" description="Helical" evidence="7">
    <location>
        <begin position="191"/>
        <end position="214"/>
    </location>
</feature>
<sequence length="370" mass="40464">MRAYFLMFLVAAVVTYLATHVVRRVAAKRNLHLEIRERDVHKVPTPRLGGLAMYAGFIVTMLVAWPLGWFSTVFANPGQVFAIVGAITLMTAVGVLDDLFDLDWTLKLAAQFIVAGLIAWQGVQIVSLPISGLTIGSFGISLIATVFVTVLIMNAVNFIDGLDGLVAGVVFIGTSVFFAYSYLLAQQTSPTNYFSLAGLISAIVLGMCAGFLPHNWHKAKIFMGDSGAYQLGLLMSISALTVTGQVDPGTVTRNDLIPALIPLILPLSILVLPLLDFSLAVVRRLRAGKSPFSADRKHLHHRLQDFGHSHLGSVLVFYFWTALVSITCLLFFWLPSIQVLLWFSLGLLATSLYTFWPGIARRQQKKAADV</sequence>
<feature type="transmembrane region" description="Helical" evidence="7">
    <location>
        <begin position="6"/>
        <end position="27"/>
    </location>
</feature>
<dbReference type="GO" id="GO:0005886">
    <property type="term" value="C:plasma membrane"/>
    <property type="evidence" value="ECO:0007669"/>
    <property type="project" value="UniProtKB-SubCell"/>
</dbReference>
<dbReference type="PANTHER" id="PTHR22926">
    <property type="entry name" value="PHOSPHO-N-ACETYLMURAMOYL-PENTAPEPTIDE-TRANSFERASE"/>
    <property type="match status" value="1"/>
</dbReference>
<evidence type="ECO:0000256" key="7">
    <source>
        <dbReference type="SAM" id="Phobius"/>
    </source>
</evidence>
<evidence type="ECO:0000256" key="4">
    <source>
        <dbReference type="ARBA" id="ARBA00022692"/>
    </source>
</evidence>